<protein>
    <submittedName>
        <fullName evidence="3">Uncharacterized protein</fullName>
    </submittedName>
</protein>
<keyword evidence="1" id="KW-0812">Transmembrane</keyword>
<evidence type="ECO:0000256" key="1">
    <source>
        <dbReference type="SAM" id="Phobius"/>
    </source>
</evidence>
<keyword evidence="1" id="KW-0472">Membrane</keyword>
<keyword evidence="4" id="KW-1185">Reference proteome</keyword>
<dbReference type="Proteomes" id="UP000006334">
    <property type="component" value="Unassembled WGS sequence"/>
</dbReference>
<accession>K6YBE7</accession>
<evidence type="ECO:0000313" key="2">
    <source>
        <dbReference type="EMBL" id="GAC12721.1"/>
    </source>
</evidence>
<evidence type="ECO:0000313" key="3">
    <source>
        <dbReference type="EMBL" id="GAC13963.1"/>
    </source>
</evidence>
<name>K6YBE7_9ALTE</name>
<sequence length="90" mass="9816">MTEVYFYCAIGLYVLASFSVSVFLIKRDDLDTFQKSVQTILVWLIPILGAIIFWRVNKSHDIAYEKTKAFGGGAGRLGAYDSAGDGGGSD</sequence>
<evidence type="ECO:0000313" key="4">
    <source>
        <dbReference type="Proteomes" id="UP000006334"/>
    </source>
</evidence>
<keyword evidence="1" id="KW-1133">Transmembrane helix</keyword>
<feature type="transmembrane region" description="Helical" evidence="1">
    <location>
        <begin position="5"/>
        <end position="25"/>
    </location>
</feature>
<dbReference type="EMBL" id="BAEN01000029">
    <property type="protein sequence ID" value="GAC13963.1"/>
    <property type="molecule type" value="Genomic_DNA"/>
</dbReference>
<reference evidence="3 4" key="2">
    <citation type="journal article" date="2017" name="Antonie Van Leeuwenhoek">
        <title>Rhizobium rhizosphaerae sp. nov., a novel species isolated from rice rhizosphere.</title>
        <authorList>
            <person name="Zhao J.J."/>
            <person name="Zhang J."/>
            <person name="Zhang R.J."/>
            <person name="Zhang C.W."/>
            <person name="Yin H.Q."/>
            <person name="Zhang X.X."/>
        </authorList>
    </citation>
    <scope>NUCLEOTIDE SEQUENCE [LARGE SCALE GENOMIC DNA]</scope>
    <source>
        <strain evidence="3 4">E3</strain>
    </source>
</reference>
<proteinExistence type="predicted"/>
<gene>
    <name evidence="2" type="ORF">GLIP_0066</name>
    <name evidence="3" type="ORF">GLIP_1322</name>
</gene>
<organism evidence="3 4">
    <name type="scientific">Aliiglaciecola lipolytica E3</name>
    <dbReference type="NCBI Taxonomy" id="1127673"/>
    <lineage>
        <taxon>Bacteria</taxon>
        <taxon>Pseudomonadati</taxon>
        <taxon>Pseudomonadota</taxon>
        <taxon>Gammaproteobacteria</taxon>
        <taxon>Alteromonadales</taxon>
        <taxon>Alteromonadaceae</taxon>
        <taxon>Aliiglaciecola</taxon>
    </lineage>
</organism>
<dbReference type="RefSeq" id="WP_008842541.1">
    <property type="nucleotide sequence ID" value="NZ_BAEN01000029.1"/>
</dbReference>
<reference evidence="3" key="1">
    <citation type="submission" date="2011-12" db="EMBL/GenBank/DDBJ databases">
        <authorList>
            <person name="Alvarez C.A.Jr."/>
            <person name="Lewis S.T."/>
            <person name="Keller L.R."/>
        </authorList>
    </citation>
    <scope>NUCLEOTIDE SEQUENCE</scope>
    <source>
        <strain evidence="3">E3</strain>
    </source>
</reference>
<comment type="caution">
    <text evidence="3">The sequence shown here is derived from an EMBL/GenBank/DDBJ whole genome shotgun (WGS) entry which is preliminary data.</text>
</comment>
<dbReference type="AlphaFoldDB" id="K6YBE7"/>
<feature type="transmembrane region" description="Helical" evidence="1">
    <location>
        <begin position="37"/>
        <end position="56"/>
    </location>
</feature>
<dbReference type="EMBL" id="BAEN01000003">
    <property type="protein sequence ID" value="GAC12721.1"/>
    <property type="molecule type" value="Genomic_DNA"/>
</dbReference>
<dbReference type="OrthoDB" id="6272845at2"/>